<evidence type="ECO:0000313" key="12">
    <source>
        <dbReference type="EMBL" id="AKS40695.1"/>
    </source>
</evidence>
<dbReference type="InterPro" id="IPR018060">
    <property type="entry name" value="HTH_AraC"/>
</dbReference>
<evidence type="ECO:0000256" key="7">
    <source>
        <dbReference type="ARBA" id="ARBA00023015"/>
    </source>
</evidence>
<evidence type="ECO:0000256" key="2">
    <source>
        <dbReference type="ARBA" id="ARBA00008711"/>
    </source>
</evidence>
<dbReference type="GO" id="GO:0032259">
    <property type="term" value="P:methylation"/>
    <property type="evidence" value="ECO:0007669"/>
    <property type="project" value="UniProtKB-KW"/>
</dbReference>
<evidence type="ECO:0000256" key="4">
    <source>
        <dbReference type="ARBA" id="ARBA00022603"/>
    </source>
</evidence>
<dbReference type="SUPFAM" id="SSF53155">
    <property type="entry name" value="Methylated DNA-protein cysteine methyltransferase domain"/>
    <property type="match status" value="1"/>
</dbReference>
<evidence type="ECO:0000259" key="11">
    <source>
        <dbReference type="PROSITE" id="PS01124"/>
    </source>
</evidence>
<name>A0A0K0XSS2_9GAMM</name>
<protein>
    <recommendedName>
        <fullName evidence="3">methylated-DNA--[protein]-cysteine S-methyltransferase</fullName>
        <ecNumber evidence="3">2.1.1.63</ecNumber>
    </recommendedName>
</protein>
<dbReference type="FunFam" id="1.10.10.10:FF:000214">
    <property type="entry name" value="Methylated-DNA--protein-cysteine methyltransferase"/>
    <property type="match status" value="1"/>
</dbReference>
<evidence type="ECO:0000313" key="13">
    <source>
        <dbReference type="Proteomes" id="UP000066624"/>
    </source>
</evidence>
<dbReference type="Pfam" id="PF01035">
    <property type="entry name" value="DNA_binding_1"/>
    <property type="match status" value="1"/>
</dbReference>
<evidence type="ECO:0000256" key="8">
    <source>
        <dbReference type="ARBA" id="ARBA00023163"/>
    </source>
</evidence>
<keyword evidence="9" id="KW-0234">DNA repair</keyword>
<keyword evidence="4 12" id="KW-0489">Methyltransferase</keyword>
<dbReference type="PROSITE" id="PS00374">
    <property type="entry name" value="MGMT"/>
    <property type="match status" value="1"/>
</dbReference>
<dbReference type="PROSITE" id="PS01124">
    <property type="entry name" value="HTH_ARAC_FAMILY_2"/>
    <property type="match status" value="1"/>
</dbReference>
<comment type="catalytic activity">
    <reaction evidence="10">
        <text>a 6-O-methyl-2'-deoxyguanosine in DNA + L-cysteinyl-[protein] = S-methyl-L-cysteinyl-[protein] + a 2'-deoxyguanosine in DNA</text>
        <dbReference type="Rhea" id="RHEA:24000"/>
        <dbReference type="Rhea" id="RHEA-COMP:10131"/>
        <dbReference type="Rhea" id="RHEA-COMP:10132"/>
        <dbReference type="Rhea" id="RHEA-COMP:11367"/>
        <dbReference type="Rhea" id="RHEA-COMP:11368"/>
        <dbReference type="ChEBI" id="CHEBI:29950"/>
        <dbReference type="ChEBI" id="CHEBI:82612"/>
        <dbReference type="ChEBI" id="CHEBI:85445"/>
        <dbReference type="ChEBI" id="CHEBI:85448"/>
        <dbReference type="EC" id="2.1.1.63"/>
    </reaction>
</comment>
<dbReference type="Gene3D" id="1.10.10.60">
    <property type="entry name" value="Homeodomain-like"/>
    <property type="match status" value="1"/>
</dbReference>
<dbReference type="Pfam" id="PF12833">
    <property type="entry name" value="HTH_18"/>
    <property type="match status" value="1"/>
</dbReference>
<dbReference type="InterPro" id="IPR001497">
    <property type="entry name" value="MethylDNA_cys_MeTrfase_AS"/>
</dbReference>
<dbReference type="RefSeq" id="WP_049724382.1">
    <property type="nucleotide sequence ID" value="NZ_CP012154.1"/>
</dbReference>
<dbReference type="PANTHER" id="PTHR10815">
    <property type="entry name" value="METHYLATED-DNA--PROTEIN-CYSTEINE METHYLTRANSFERASE"/>
    <property type="match status" value="1"/>
</dbReference>
<evidence type="ECO:0000256" key="3">
    <source>
        <dbReference type="ARBA" id="ARBA00011918"/>
    </source>
</evidence>
<dbReference type="AlphaFoldDB" id="A0A0K0XSS2"/>
<dbReference type="PANTHER" id="PTHR10815:SF13">
    <property type="entry name" value="METHYLATED-DNA--PROTEIN-CYSTEINE METHYLTRANSFERASE"/>
    <property type="match status" value="1"/>
</dbReference>
<dbReference type="GO" id="GO:0003908">
    <property type="term" value="F:methylated-DNA-[protein]-cysteine S-methyltransferase activity"/>
    <property type="evidence" value="ECO:0007669"/>
    <property type="project" value="UniProtKB-EC"/>
</dbReference>
<evidence type="ECO:0000256" key="5">
    <source>
        <dbReference type="ARBA" id="ARBA00022679"/>
    </source>
</evidence>
<keyword evidence="6" id="KW-0227">DNA damage</keyword>
<accession>A0A0K0XSS2</accession>
<sequence length="277" mass="30184">MNDYQRIERAIAWIEEHWREQPSVEAMAGAIGLSSSRFHRLFRRWAGITPKRLVEFLTATHARKQLIAQTPLLDTALDSGLSGPGRLHDLMVTVDGATPGQIARNGQGLDLVWGLHEGPFGHCLIAESPRGVCLLDFVAEDSRLQVAAKIAQRWPQAALTEAPERTRATFDRILASLRGEATPPKAAVLGSNFQIRVWEALLRIPPGRMISYGELASAIGAPGASRAVGTAVGANPVPLLIPCHRVLRQTGDFGQYSGGRLRKRAILLWEQAEAPSS</sequence>
<comment type="catalytic activity">
    <reaction evidence="1">
        <text>a 4-O-methyl-thymidine in DNA + L-cysteinyl-[protein] = a thymidine in DNA + S-methyl-L-cysteinyl-[protein]</text>
        <dbReference type="Rhea" id="RHEA:53428"/>
        <dbReference type="Rhea" id="RHEA-COMP:10131"/>
        <dbReference type="Rhea" id="RHEA-COMP:10132"/>
        <dbReference type="Rhea" id="RHEA-COMP:13555"/>
        <dbReference type="Rhea" id="RHEA-COMP:13556"/>
        <dbReference type="ChEBI" id="CHEBI:29950"/>
        <dbReference type="ChEBI" id="CHEBI:82612"/>
        <dbReference type="ChEBI" id="CHEBI:137386"/>
        <dbReference type="ChEBI" id="CHEBI:137387"/>
        <dbReference type="EC" id="2.1.1.63"/>
    </reaction>
</comment>
<dbReference type="EC" id="2.1.1.63" evidence="3"/>
<dbReference type="GO" id="GO:0003700">
    <property type="term" value="F:DNA-binding transcription factor activity"/>
    <property type="evidence" value="ECO:0007669"/>
    <property type="project" value="InterPro"/>
</dbReference>
<dbReference type="CDD" id="cd06445">
    <property type="entry name" value="ATase"/>
    <property type="match status" value="1"/>
</dbReference>
<dbReference type="SUPFAM" id="SSF46689">
    <property type="entry name" value="Homeodomain-like"/>
    <property type="match status" value="1"/>
</dbReference>
<keyword evidence="5 12" id="KW-0808">Transferase</keyword>
<gene>
    <name evidence="12" type="ORF">WM2015_309</name>
</gene>
<feature type="domain" description="HTH araC/xylS-type" evidence="11">
    <location>
        <begin position="8"/>
        <end position="105"/>
    </location>
</feature>
<evidence type="ECO:0000256" key="6">
    <source>
        <dbReference type="ARBA" id="ARBA00022763"/>
    </source>
</evidence>
<dbReference type="GO" id="GO:0043565">
    <property type="term" value="F:sequence-specific DNA binding"/>
    <property type="evidence" value="ECO:0007669"/>
    <property type="project" value="InterPro"/>
</dbReference>
<dbReference type="NCBIfam" id="TIGR00589">
    <property type="entry name" value="ogt"/>
    <property type="match status" value="1"/>
</dbReference>
<dbReference type="SUPFAM" id="SSF46767">
    <property type="entry name" value="Methylated DNA-protein cysteine methyltransferase, C-terminal domain"/>
    <property type="match status" value="1"/>
</dbReference>
<dbReference type="EMBL" id="CP012154">
    <property type="protein sequence ID" value="AKS40695.1"/>
    <property type="molecule type" value="Genomic_DNA"/>
</dbReference>
<dbReference type="InterPro" id="IPR036388">
    <property type="entry name" value="WH-like_DNA-bd_sf"/>
</dbReference>
<proteinExistence type="inferred from homology"/>
<dbReference type="OrthoDB" id="9802228at2"/>
<dbReference type="InterPro" id="IPR036631">
    <property type="entry name" value="MGMT_N_sf"/>
</dbReference>
<keyword evidence="8" id="KW-0804">Transcription</keyword>
<dbReference type="GO" id="GO:0006281">
    <property type="term" value="P:DNA repair"/>
    <property type="evidence" value="ECO:0007669"/>
    <property type="project" value="UniProtKB-KW"/>
</dbReference>
<dbReference type="STRING" id="1579979.WM2015_309"/>
<evidence type="ECO:0000256" key="10">
    <source>
        <dbReference type="ARBA" id="ARBA00049348"/>
    </source>
</evidence>
<dbReference type="InterPro" id="IPR014048">
    <property type="entry name" value="MethylDNA_cys_MeTrfase_DNA-bd"/>
</dbReference>
<keyword evidence="7" id="KW-0805">Transcription regulation</keyword>
<dbReference type="PATRIC" id="fig|1579979.3.peg.313"/>
<keyword evidence="13" id="KW-1185">Reference proteome</keyword>
<comment type="similarity">
    <text evidence="2">Belongs to the MGMT family.</text>
</comment>
<dbReference type="KEGG" id="wma:WM2015_309"/>
<dbReference type="Gene3D" id="3.30.160.70">
    <property type="entry name" value="Methylated DNA-protein cysteine methyltransferase domain"/>
    <property type="match status" value="1"/>
</dbReference>
<dbReference type="InterPro" id="IPR009057">
    <property type="entry name" value="Homeodomain-like_sf"/>
</dbReference>
<reference evidence="12 13" key="1">
    <citation type="submission" date="2015-07" db="EMBL/GenBank/DDBJ databases">
        <authorList>
            <person name="Noorani M."/>
        </authorList>
    </citation>
    <scope>NUCLEOTIDE SEQUENCE [LARGE SCALE GENOMIC DNA]</scope>
    <source>
        <strain evidence="12 13">KCTC 42284</strain>
    </source>
</reference>
<evidence type="ECO:0000256" key="1">
    <source>
        <dbReference type="ARBA" id="ARBA00001286"/>
    </source>
</evidence>
<dbReference type="Proteomes" id="UP000066624">
    <property type="component" value="Chromosome"/>
</dbReference>
<dbReference type="InterPro" id="IPR036217">
    <property type="entry name" value="MethylDNA_cys_MeTrfase_DNAb"/>
</dbReference>
<organism evidence="12 13">
    <name type="scientific">Wenzhouxiangella marina</name>
    <dbReference type="NCBI Taxonomy" id="1579979"/>
    <lineage>
        <taxon>Bacteria</taxon>
        <taxon>Pseudomonadati</taxon>
        <taxon>Pseudomonadota</taxon>
        <taxon>Gammaproteobacteria</taxon>
        <taxon>Chromatiales</taxon>
        <taxon>Wenzhouxiangellaceae</taxon>
        <taxon>Wenzhouxiangella</taxon>
    </lineage>
</organism>
<dbReference type="SMART" id="SM00342">
    <property type="entry name" value="HTH_ARAC"/>
    <property type="match status" value="1"/>
</dbReference>
<evidence type="ECO:0000256" key="9">
    <source>
        <dbReference type="ARBA" id="ARBA00023204"/>
    </source>
</evidence>
<dbReference type="Gene3D" id="1.10.10.10">
    <property type="entry name" value="Winged helix-like DNA-binding domain superfamily/Winged helix DNA-binding domain"/>
    <property type="match status" value="1"/>
</dbReference>